<dbReference type="Gene3D" id="3.40.630.10">
    <property type="entry name" value="Zn peptidases"/>
    <property type="match status" value="1"/>
</dbReference>
<evidence type="ECO:0008006" key="3">
    <source>
        <dbReference type="Google" id="ProtNLM"/>
    </source>
</evidence>
<sequence>MLSPADHDLLLALLRIPTVNPLEGGGEGTDLPAAQRVFAAAATAAGFTTVHHAAPDPAVLDRDDVPLTVRERAGEPGFLAVQPSLVLRHGPAGAPAVMFNVHLDTVAGVEPAGFDGVRFTGRGAIDAKGPAVAMLAGVRAALPVLGDRVAVLVQAVAGEEGGAMGVYGTRPLVEAGHVGRLNVFCEPTGLRYLTRSTAAMTACVSVDGTGSVDDEPGAGHNATVLLGFLAQHFATALDGAEPGGRVCVAGLHTGTAHNRVYGTGRLLLNLSYPTAAAGRRLEELLARALRSGLARFRYRFHATRELRRTAEDAAKIVSLRWHKRGLPALDCRDRWATGLLDAAGVAAWPPAEPAFTCDAIWMQDVPGTATVVLGPGDLAGNHAHAAGEFAALAQLDAFAATVTRVLTEFAVRHEEDHVPDPA</sequence>
<protein>
    <recommendedName>
        <fullName evidence="3">Peptidase M20</fullName>
    </recommendedName>
</protein>
<dbReference type="EMBL" id="BNAW01000002">
    <property type="protein sequence ID" value="GHF94337.1"/>
    <property type="molecule type" value="Genomic_DNA"/>
</dbReference>
<dbReference type="InterPro" id="IPR002933">
    <property type="entry name" value="Peptidase_M20"/>
</dbReference>
<reference evidence="2" key="1">
    <citation type="journal article" date="2019" name="Int. J. Syst. Evol. Microbiol.">
        <title>The Global Catalogue of Microorganisms (GCM) 10K type strain sequencing project: providing services to taxonomists for standard genome sequencing and annotation.</title>
        <authorList>
            <consortium name="The Broad Institute Genomics Platform"/>
            <consortium name="The Broad Institute Genome Sequencing Center for Infectious Disease"/>
            <person name="Wu L."/>
            <person name="Ma J."/>
        </authorList>
    </citation>
    <scope>NUCLEOTIDE SEQUENCE [LARGE SCALE GENOMIC DNA]</scope>
    <source>
        <strain evidence="2">CGMCC 4.7680</strain>
    </source>
</reference>
<dbReference type="InterPro" id="IPR050072">
    <property type="entry name" value="Peptidase_M20A"/>
</dbReference>
<dbReference type="Proteomes" id="UP000649955">
    <property type="component" value="Unassembled WGS sequence"/>
</dbReference>
<proteinExistence type="predicted"/>
<dbReference type="PANTHER" id="PTHR43808">
    <property type="entry name" value="ACETYLORNITHINE DEACETYLASE"/>
    <property type="match status" value="1"/>
</dbReference>
<gene>
    <name evidence="1" type="ORF">GCM10017567_06010</name>
</gene>
<name>A0ABQ3JXG5_9PSEU</name>
<organism evidence="1 2">
    <name type="scientific">Amycolatopsis bullii</name>
    <dbReference type="NCBI Taxonomy" id="941987"/>
    <lineage>
        <taxon>Bacteria</taxon>
        <taxon>Bacillati</taxon>
        <taxon>Actinomycetota</taxon>
        <taxon>Actinomycetes</taxon>
        <taxon>Pseudonocardiales</taxon>
        <taxon>Pseudonocardiaceae</taxon>
        <taxon>Amycolatopsis</taxon>
    </lineage>
</organism>
<dbReference type="SUPFAM" id="SSF53187">
    <property type="entry name" value="Zn-dependent exopeptidases"/>
    <property type="match status" value="1"/>
</dbReference>
<evidence type="ECO:0000313" key="2">
    <source>
        <dbReference type="Proteomes" id="UP000649955"/>
    </source>
</evidence>
<dbReference type="Pfam" id="PF01546">
    <property type="entry name" value="Peptidase_M20"/>
    <property type="match status" value="1"/>
</dbReference>
<dbReference type="RefSeq" id="WP_191306471.1">
    <property type="nucleotide sequence ID" value="NZ_BNAW01000002.1"/>
</dbReference>
<dbReference type="Gene3D" id="3.30.70.360">
    <property type="match status" value="1"/>
</dbReference>
<accession>A0ABQ3JXG5</accession>
<keyword evidence="2" id="KW-1185">Reference proteome</keyword>
<evidence type="ECO:0000313" key="1">
    <source>
        <dbReference type="EMBL" id="GHF94337.1"/>
    </source>
</evidence>
<comment type="caution">
    <text evidence="1">The sequence shown here is derived from an EMBL/GenBank/DDBJ whole genome shotgun (WGS) entry which is preliminary data.</text>
</comment>